<dbReference type="AlphaFoldDB" id="Q2R784"/>
<protein>
    <submittedName>
        <fullName evidence="2">Uncharacterized protein</fullName>
    </submittedName>
</protein>
<reference evidence="3" key="1">
    <citation type="journal article" date="2005" name="Nature">
        <title>The map-based sequence of the rice genome.</title>
        <authorList>
            <consortium name="International rice genome sequencing project (IRGSP)"/>
            <person name="Matsumoto T."/>
            <person name="Wu J."/>
            <person name="Kanamori H."/>
            <person name="Katayose Y."/>
            <person name="Fujisawa M."/>
            <person name="Namiki N."/>
            <person name="Mizuno H."/>
            <person name="Yamamoto K."/>
            <person name="Antonio B.A."/>
            <person name="Baba T."/>
            <person name="Sakata K."/>
            <person name="Nagamura Y."/>
            <person name="Aoki H."/>
            <person name="Arikawa K."/>
            <person name="Arita K."/>
            <person name="Bito T."/>
            <person name="Chiden Y."/>
            <person name="Fujitsuka N."/>
            <person name="Fukunaka R."/>
            <person name="Hamada M."/>
            <person name="Harada C."/>
            <person name="Hayashi A."/>
            <person name="Hijishita S."/>
            <person name="Honda M."/>
            <person name="Hosokawa S."/>
            <person name="Ichikawa Y."/>
            <person name="Idonuma A."/>
            <person name="Iijima M."/>
            <person name="Ikeda M."/>
            <person name="Ikeno M."/>
            <person name="Ito K."/>
            <person name="Ito S."/>
            <person name="Ito T."/>
            <person name="Ito Y."/>
            <person name="Ito Y."/>
            <person name="Iwabuchi A."/>
            <person name="Kamiya K."/>
            <person name="Karasawa W."/>
            <person name="Kurita K."/>
            <person name="Katagiri S."/>
            <person name="Kikuta A."/>
            <person name="Kobayashi H."/>
            <person name="Kobayashi N."/>
            <person name="Machita K."/>
            <person name="Maehara T."/>
            <person name="Masukawa M."/>
            <person name="Mizubayashi T."/>
            <person name="Mukai Y."/>
            <person name="Nagasaki H."/>
            <person name="Nagata Y."/>
            <person name="Naito S."/>
            <person name="Nakashima M."/>
            <person name="Nakama Y."/>
            <person name="Nakamichi Y."/>
            <person name="Nakamura M."/>
            <person name="Meguro A."/>
            <person name="Negishi M."/>
            <person name="Ohta I."/>
            <person name="Ohta T."/>
            <person name="Okamoto M."/>
            <person name="Ono N."/>
            <person name="Saji S."/>
            <person name="Sakaguchi M."/>
            <person name="Sakai K."/>
            <person name="Shibata M."/>
            <person name="Shimokawa T."/>
            <person name="Song J."/>
            <person name="Takazaki Y."/>
            <person name="Terasawa K."/>
            <person name="Tsugane M."/>
            <person name="Tsuji K."/>
            <person name="Ueda S."/>
            <person name="Waki K."/>
            <person name="Yamagata H."/>
            <person name="Yamamoto M."/>
            <person name="Yamamoto S."/>
            <person name="Yamane H."/>
            <person name="Yoshiki S."/>
            <person name="Yoshihara R."/>
            <person name="Yukawa K."/>
            <person name="Zhong H."/>
            <person name="Yano M."/>
            <person name="Yuan Q."/>
            <person name="Ouyang S."/>
            <person name="Liu J."/>
            <person name="Jones K.M."/>
            <person name="Gansberger K."/>
            <person name="Moffat K."/>
            <person name="Hill J."/>
            <person name="Bera J."/>
            <person name="Fadrosh D."/>
            <person name="Jin S."/>
            <person name="Johri S."/>
            <person name="Kim M."/>
            <person name="Overton L."/>
            <person name="Reardon M."/>
            <person name="Tsitrin T."/>
            <person name="Vuong H."/>
            <person name="Weaver B."/>
            <person name="Ciecko A."/>
            <person name="Tallon L."/>
            <person name="Jackson J."/>
            <person name="Pai G."/>
            <person name="Aken S.V."/>
            <person name="Utterback T."/>
            <person name="Reidmuller S."/>
            <person name="Feldblyum T."/>
            <person name="Hsiao J."/>
            <person name="Zismann V."/>
            <person name="Iobst S."/>
            <person name="de Vazeille A.R."/>
            <person name="Buell C.R."/>
            <person name="Ying K."/>
            <person name="Li Y."/>
            <person name="Lu T."/>
            <person name="Huang Y."/>
            <person name="Zhao Q."/>
            <person name="Feng Q."/>
            <person name="Zhang L."/>
            <person name="Zhu J."/>
            <person name="Weng Q."/>
            <person name="Mu J."/>
            <person name="Lu Y."/>
            <person name="Fan D."/>
            <person name="Liu Y."/>
            <person name="Guan J."/>
            <person name="Zhang Y."/>
            <person name="Yu S."/>
            <person name="Liu X."/>
            <person name="Zhang Y."/>
            <person name="Hong G."/>
            <person name="Han B."/>
            <person name="Choisne N."/>
            <person name="Demange N."/>
            <person name="Orjeda G."/>
            <person name="Samain S."/>
            <person name="Cattolico L."/>
            <person name="Pelletier E."/>
            <person name="Couloux A."/>
            <person name="Segurens B."/>
            <person name="Wincker P."/>
            <person name="D'Hont A."/>
            <person name="Scarpelli C."/>
            <person name="Weissenbach J."/>
            <person name="Salanoubat M."/>
            <person name="Quetier F."/>
            <person name="Yu Y."/>
            <person name="Kim H.R."/>
            <person name="Rambo T."/>
            <person name="Currie J."/>
            <person name="Collura K."/>
            <person name="Luo M."/>
            <person name="Yang T."/>
            <person name="Ammiraju J.S.S."/>
            <person name="Engler F."/>
            <person name="Soderlund C."/>
            <person name="Wing R.A."/>
            <person name="Palmer L.E."/>
            <person name="de la Bastide M."/>
            <person name="Spiegel L."/>
            <person name="Nascimento L."/>
            <person name="Zutavern T."/>
            <person name="O'Shaughnessy A."/>
            <person name="Dike S."/>
            <person name="Dedhia N."/>
            <person name="Preston R."/>
            <person name="Balija V."/>
            <person name="McCombie W.R."/>
            <person name="Chow T."/>
            <person name="Chen H."/>
            <person name="Chung M."/>
            <person name="Chen C."/>
            <person name="Shaw J."/>
            <person name="Wu H."/>
            <person name="Hsiao K."/>
            <person name="Chao Y."/>
            <person name="Chu M."/>
            <person name="Cheng C."/>
            <person name="Hour A."/>
            <person name="Lee P."/>
            <person name="Lin S."/>
            <person name="Lin Y."/>
            <person name="Liou J."/>
            <person name="Liu S."/>
            <person name="Hsing Y."/>
            <person name="Raghuvanshi S."/>
            <person name="Mohanty A."/>
            <person name="Bharti A.K."/>
            <person name="Gaur A."/>
            <person name="Gupta V."/>
            <person name="Kumar D."/>
            <person name="Ravi V."/>
            <person name="Vij S."/>
            <person name="Kapur A."/>
            <person name="Khurana P."/>
            <person name="Khurana P."/>
            <person name="Khurana J.P."/>
            <person name="Tyagi A.K."/>
            <person name="Gaikwad K."/>
            <person name="Singh A."/>
            <person name="Dalal V."/>
            <person name="Srivastava S."/>
            <person name="Dixit A."/>
            <person name="Pal A.K."/>
            <person name="Ghazi I.A."/>
            <person name="Yadav M."/>
            <person name="Pandit A."/>
            <person name="Bhargava A."/>
            <person name="Sureshbabu K."/>
            <person name="Batra K."/>
            <person name="Sharma T.R."/>
            <person name="Mohapatra T."/>
            <person name="Singh N.K."/>
            <person name="Messing J."/>
            <person name="Nelson A.B."/>
            <person name="Fuks G."/>
            <person name="Kavchok S."/>
            <person name="Keizer G."/>
            <person name="Linton E."/>
            <person name="Llaca V."/>
            <person name="Song R."/>
            <person name="Tanyolac B."/>
            <person name="Young S."/>
            <person name="Ho-Il K."/>
            <person name="Hahn J.H."/>
            <person name="Sangsakoo G."/>
            <person name="Vanavichit A."/>
            <person name="de Mattos Luiz.A.T."/>
            <person name="Zimmer P.D."/>
            <person name="Malone G."/>
            <person name="Dellagostin O."/>
            <person name="de Oliveira A.C."/>
            <person name="Bevan M."/>
            <person name="Bancroft I."/>
            <person name="Minx P."/>
            <person name="Cordum H."/>
            <person name="Wilson R."/>
            <person name="Cheng Z."/>
            <person name="Jin W."/>
            <person name="Jiang J."/>
            <person name="Leong S.A."/>
            <person name="Iwama H."/>
            <person name="Gojobori T."/>
            <person name="Itoh T."/>
            <person name="Niimura Y."/>
            <person name="Fujii Y."/>
            <person name="Habara T."/>
            <person name="Sakai H."/>
            <person name="Sato Y."/>
            <person name="Wilson G."/>
            <person name="Kumar K."/>
            <person name="McCouch S."/>
            <person name="Juretic N."/>
            <person name="Hoen D."/>
            <person name="Wright S."/>
            <person name="Bruskiewich R."/>
            <person name="Bureau T."/>
            <person name="Miyao A."/>
            <person name="Hirochika H."/>
            <person name="Nishikawa T."/>
            <person name="Kadowaki K."/>
            <person name="Sugiura M."/>
            <person name="Burr B."/>
            <person name="Sasaki T."/>
        </authorList>
    </citation>
    <scope>NUCLEOTIDE SEQUENCE [LARGE SCALE GENOMIC DNA]</scope>
    <source>
        <strain evidence="3">cv. Nipponbare</strain>
    </source>
</reference>
<evidence type="ECO:0000313" key="3">
    <source>
        <dbReference type="Proteomes" id="UP000000763"/>
    </source>
</evidence>
<evidence type="ECO:0000313" key="2">
    <source>
        <dbReference type="EMBL" id="AAX92853.1"/>
    </source>
</evidence>
<evidence type="ECO:0000256" key="1">
    <source>
        <dbReference type="SAM" id="MobiDB-lite"/>
    </source>
</evidence>
<gene>
    <name evidence="2" type="ordered locus">LOC_Os11g17470</name>
</gene>
<accession>Q2R784</accession>
<proteinExistence type="predicted"/>
<dbReference type="Proteomes" id="UP000000763">
    <property type="component" value="Chromosome 11"/>
</dbReference>
<sequence>MGTAKPKGGTRPTLPIPGKGRWGKFHGGARTTVNRHDPDKAGCP</sequence>
<reference evidence="3" key="2">
    <citation type="journal article" date="2008" name="Nucleic Acids Res.">
        <title>The rice annotation project database (RAP-DB): 2008 update.</title>
        <authorList>
            <consortium name="The rice annotation project (RAP)"/>
        </authorList>
    </citation>
    <scope>GENOME REANNOTATION</scope>
    <source>
        <strain evidence="3">cv. Nipponbare</strain>
    </source>
</reference>
<organism evidence="2 3">
    <name type="scientific">Oryza sativa subsp. japonica</name>
    <name type="common">Rice</name>
    <dbReference type="NCBI Taxonomy" id="39947"/>
    <lineage>
        <taxon>Eukaryota</taxon>
        <taxon>Viridiplantae</taxon>
        <taxon>Streptophyta</taxon>
        <taxon>Embryophyta</taxon>
        <taxon>Tracheophyta</taxon>
        <taxon>Spermatophyta</taxon>
        <taxon>Magnoliopsida</taxon>
        <taxon>Liliopsida</taxon>
        <taxon>Poales</taxon>
        <taxon>Poaceae</taxon>
        <taxon>BOP clade</taxon>
        <taxon>Oryzoideae</taxon>
        <taxon>Oryzeae</taxon>
        <taxon>Oryzinae</taxon>
        <taxon>Oryza</taxon>
        <taxon>Oryza sativa</taxon>
    </lineage>
</organism>
<feature type="compositionally biased region" description="Basic and acidic residues" evidence="1">
    <location>
        <begin position="34"/>
        <end position="44"/>
    </location>
</feature>
<dbReference type="EMBL" id="AC116368">
    <property type="protein sequence ID" value="AAX92853.1"/>
    <property type="molecule type" value="Genomic_DNA"/>
</dbReference>
<name>Q2R784_ORYSJ</name>
<feature type="region of interest" description="Disordered" evidence="1">
    <location>
        <begin position="1"/>
        <end position="44"/>
    </location>
</feature>